<sequence>METKFSSSNILECILVVDFQMKYFLCDTWSKHASTLVGEQDSLLLIDCLPHTFVEYLTLALGVETLLLVKHNQSLLVSPIFGKLPKEEVERCSATHHIP</sequence>
<keyword evidence="2" id="KW-1185">Reference proteome</keyword>
<accession>A0A5D2NLK9</accession>
<evidence type="ECO:0000313" key="2">
    <source>
        <dbReference type="Proteomes" id="UP000322667"/>
    </source>
</evidence>
<organism evidence="1 2">
    <name type="scientific">Gossypium tomentosum</name>
    <name type="common">Hawaiian cotton</name>
    <name type="synonym">Gossypium sandvicense</name>
    <dbReference type="NCBI Taxonomy" id="34277"/>
    <lineage>
        <taxon>Eukaryota</taxon>
        <taxon>Viridiplantae</taxon>
        <taxon>Streptophyta</taxon>
        <taxon>Embryophyta</taxon>
        <taxon>Tracheophyta</taxon>
        <taxon>Spermatophyta</taxon>
        <taxon>Magnoliopsida</taxon>
        <taxon>eudicotyledons</taxon>
        <taxon>Gunneridae</taxon>
        <taxon>Pentapetalae</taxon>
        <taxon>rosids</taxon>
        <taxon>malvids</taxon>
        <taxon>Malvales</taxon>
        <taxon>Malvaceae</taxon>
        <taxon>Malvoideae</taxon>
        <taxon>Gossypium</taxon>
    </lineage>
</organism>
<dbReference type="EMBL" id="CM017620">
    <property type="protein sequence ID" value="TYI03864.1"/>
    <property type="molecule type" value="Genomic_DNA"/>
</dbReference>
<dbReference type="Proteomes" id="UP000322667">
    <property type="component" value="Chromosome A11"/>
</dbReference>
<protein>
    <submittedName>
        <fullName evidence="1">Uncharacterized protein</fullName>
    </submittedName>
</protein>
<proteinExistence type="predicted"/>
<gene>
    <name evidence="1" type="ORF">ES332_A11G372200v1</name>
</gene>
<evidence type="ECO:0000313" key="1">
    <source>
        <dbReference type="EMBL" id="TYI03864.1"/>
    </source>
</evidence>
<name>A0A5D2NLK9_GOSTO</name>
<reference evidence="1 2" key="1">
    <citation type="submission" date="2019-07" db="EMBL/GenBank/DDBJ databases">
        <title>WGS assembly of Gossypium tomentosum.</title>
        <authorList>
            <person name="Chen Z.J."/>
            <person name="Sreedasyam A."/>
            <person name="Ando A."/>
            <person name="Song Q."/>
            <person name="De L."/>
            <person name="Hulse-Kemp A."/>
            <person name="Ding M."/>
            <person name="Ye W."/>
            <person name="Kirkbride R."/>
            <person name="Jenkins J."/>
            <person name="Plott C."/>
            <person name="Lovell J."/>
            <person name="Lin Y.-M."/>
            <person name="Vaughn R."/>
            <person name="Liu B."/>
            <person name="Li W."/>
            <person name="Simpson S."/>
            <person name="Scheffler B."/>
            <person name="Saski C."/>
            <person name="Grover C."/>
            <person name="Hu G."/>
            <person name="Conover J."/>
            <person name="Carlson J."/>
            <person name="Shu S."/>
            <person name="Boston L."/>
            <person name="Williams M."/>
            <person name="Peterson D."/>
            <person name="Mcgee K."/>
            <person name="Jones D."/>
            <person name="Wendel J."/>
            <person name="Stelly D."/>
            <person name="Grimwood J."/>
            <person name="Schmutz J."/>
        </authorList>
    </citation>
    <scope>NUCLEOTIDE SEQUENCE [LARGE SCALE GENOMIC DNA]</scope>
    <source>
        <strain evidence="1">7179.01</strain>
    </source>
</reference>
<dbReference type="AlphaFoldDB" id="A0A5D2NLK9"/>